<evidence type="ECO:0000256" key="1">
    <source>
        <dbReference type="SAM" id="MobiDB-lite"/>
    </source>
</evidence>
<name>A0A6G1GDI5_9PEZI</name>
<proteinExistence type="predicted"/>
<dbReference type="AlphaFoldDB" id="A0A6G1GDI5"/>
<protein>
    <submittedName>
        <fullName evidence="2 4">Uncharacterized protein</fullName>
    </submittedName>
</protein>
<dbReference type="RefSeq" id="XP_033537607.1">
    <property type="nucleotide sequence ID" value="XM_033681055.1"/>
</dbReference>
<feature type="compositionally biased region" description="Low complexity" evidence="1">
    <location>
        <begin position="14"/>
        <end position="29"/>
    </location>
</feature>
<feature type="region of interest" description="Disordered" evidence="1">
    <location>
        <begin position="244"/>
        <end position="347"/>
    </location>
</feature>
<feature type="compositionally biased region" description="Low complexity" evidence="1">
    <location>
        <begin position="294"/>
        <end position="307"/>
    </location>
</feature>
<reference evidence="2 4" key="1">
    <citation type="submission" date="2020-01" db="EMBL/GenBank/DDBJ databases">
        <authorList>
            <consortium name="DOE Joint Genome Institute"/>
            <person name="Haridas S."/>
            <person name="Albert R."/>
            <person name="Binder M."/>
            <person name="Bloem J."/>
            <person name="Labutti K."/>
            <person name="Salamov A."/>
            <person name="Andreopoulos B."/>
            <person name="Baker S.E."/>
            <person name="Barry K."/>
            <person name="Bills G."/>
            <person name="Bluhm B.H."/>
            <person name="Cannon C."/>
            <person name="Castanera R."/>
            <person name="Culley D.E."/>
            <person name="Daum C."/>
            <person name="Ezra D."/>
            <person name="Gonzalez J.B."/>
            <person name="Henrissat B."/>
            <person name="Kuo A."/>
            <person name="Liang C."/>
            <person name="Lipzen A."/>
            <person name="Lutzoni F."/>
            <person name="Magnuson J."/>
            <person name="Mondo S."/>
            <person name="Nolan M."/>
            <person name="Ohm R."/>
            <person name="Pangilinan J."/>
            <person name="Park H.-J."/>
            <person name="Ramirez L."/>
            <person name="Alfaro M."/>
            <person name="Sun H."/>
            <person name="Tritt A."/>
            <person name="Yoshinaga Y."/>
            <person name="Zwiers L.-H."/>
            <person name="Turgeon B.G."/>
            <person name="Goodwin S.B."/>
            <person name="Spatafora J.W."/>
            <person name="Crous P.W."/>
            <person name="Grigoriev I.V."/>
        </authorList>
    </citation>
    <scope>NUCLEOTIDE SEQUENCE</scope>
    <source>
        <strain evidence="2 4">CBS 781.70</strain>
    </source>
</reference>
<dbReference type="OrthoDB" id="5327145at2759"/>
<feature type="compositionally biased region" description="Polar residues" evidence="1">
    <location>
        <begin position="257"/>
        <end position="267"/>
    </location>
</feature>
<dbReference type="EMBL" id="ML975151">
    <property type="protein sequence ID" value="KAF1815976.1"/>
    <property type="molecule type" value="Genomic_DNA"/>
</dbReference>
<organism evidence="2">
    <name type="scientific">Eremomyces bilateralis CBS 781.70</name>
    <dbReference type="NCBI Taxonomy" id="1392243"/>
    <lineage>
        <taxon>Eukaryota</taxon>
        <taxon>Fungi</taxon>
        <taxon>Dikarya</taxon>
        <taxon>Ascomycota</taxon>
        <taxon>Pezizomycotina</taxon>
        <taxon>Dothideomycetes</taxon>
        <taxon>Dothideomycetes incertae sedis</taxon>
        <taxon>Eremomycetales</taxon>
        <taxon>Eremomycetaceae</taxon>
        <taxon>Eremomyces</taxon>
    </lineage>
</organism>
<feature type="compositionally biased region" description="Basic and acidic residues" evidence="1">
    <location>
        <begin position="158"/>
        <end position="171"/>
    </location>
</feature>
<dbReference type="GeneID" id="54421625"/>
<sequence length="453" mass="49605">MYATRDQENVFHNRQTAAAAKTRAQTSTSHPIKTPGPRAPKTPFKSKLNDENAAGNGAETGLKTGRKGLAPQALDGKRKTATKPGIFQTPTDIRPRAPLGLKTTNAKATKAFQTPAPITVHPSPEKTQLKATSPRLRRAKLRVHQGDIATQENEPEPDIEHMPSNDADKALQDNPYDEFGPNKEYPQFLSENMMKGWADEYLNPVDQDGVSRLEKKQREDLAADDRYLEENGLKHVEKTFQEIDRIAKDMFPDGPTDGQSASQSSKQTGERGPHINRLNRSGRPMAKPNSTVNTLKAKSAASALSTARQPRPVANRPSLKASAPLLSRKPKPTPIPNPADASRHAVATAAARSTLGYAHGRSASSRLRKPVSMVKADAVHDNQAPSSQAQQQKIMTLDQGSEEADLRKLLGLDQRSDSPDAQEALEKAFRFDELNLNDDDDDDDGFAFTVLNR</sequence>
<feature type="compositionally biased region" description="Basic and acidic residues" evidence="1">
    <location>
        <begin position="1"/>
        <end position="11"/>
    </location>
</feature>
<dbReference type="Proteomes" id="UP000504638">
    <property type="component" value="Unplaced"/>
</dbReference>
<evidence type="ECO:0000313" key="2">
    <source>
        <dbReference type="EMBL" id="KAF1815976.1"/>
    </source>
</evidence>
<gene>
    <name evidence="2 4" type="ORF">P152DRAFT_471336</name>
</gene>
<reference evidence="4" key="2">
    <citation type="submission" date="2020-04" db="EMBL/GenBank/DDBJ databases">
        <authorList>
            <consortium name="NCBI Genome Project"/>
        </authorList>
    </citation>
    <scope>NUCLEOTIDE SEQUENCE</scope>
    <source>
        <strain evidence="4">CBS 781.70</strain>
    </source>
</reference>
<reference evidence="4" key="3">
    <citation type="submission" date="2025-04" db="UniProtKB">
        <authorList>
            <consortium name="RefSeq"/>
        </authorList>
    </citation>
    <scope>IDENTIFICATION</scope>
    <source>
        <strain evidence="4">CBS 781.70</strain>
    </source>
</reference>
<accession>A0A6G1GDI5</accession>
<keyword evidence="3" id="KW-1185">Reference proteome</keyword>
<evidence type="ECO:0000313" key="4">
    <source>
        <dbReference type="RefSeq" id="XP_033537607.1"/>
    </source>
</evidence>
<evidence type="ECO:0000313" key="3">
    <source>
        <dbReference type="Proteomes" id="UP000504638"/>
    </source>
</evidence>
<feature type="region of interest" description="Disordered" evidence="1">
    <location>
        <begin position="1"/>
        <end position="185"/>
    </location>
</feature>